<dbReference type="RefSeq" id="WP_275227987.1">
    <property type="nucleotide sequence ID" value="NZ_JARESE010000028.1"/>
</dbReference>
<dbReference type="PANTHER" id="PTHR34183:SF1">
    <property type="entry name" value="ENDOLYTIC PEPTIDOGLYCAN TRANSGLYCOSYLASE RLPA"/>
    <property type="match status" value="1"/>
</dbReference>
<reference evidence="5 6" key="1">
    <citation type="submission" date="2023-03" db="EMBL/GenBank/DDBJ databases">
        <title>NovoSphingobium album sp. nov. isolated from polycyclic aromatic hydrocarbons- and heavy-metal polluted soil.</title>
        <authorList>
            <person name="Liu Z."/>
            <person name="Wang K."/>
        </authorList>
    </citation>
    <scope>NUCLEOTIDE SEQUENCE [LARGE SCALE GENOMIC DNA]</scope>
    <source>
        <strain evidence="5 6">H3SJ31-1</strain>
    </source>
</reference>
<dbReference type="InterPro" id="IPR036680">
    <property type="entry name" value="SPOR-like_sf"/>
</dbReference>
<feature type="compositionally biased region" description="Pro residues" evidence="1">
    <location>
        <begin position="214"/>
        <end position="234"/>
    </location>
</feature>
<evidence type="ECO:0000259" key="3">
    <source>
        <dbReference type="Pfam" id="PF03330"/>
    </source>
</evidence>
<dbReference type="Proteomes" id="UP001216253">
    <property type="component" value="Unassembled WGS sequence"/>
</dbReference>
<evidence type="ECO:0000256" key="2">
    <source>
        <dbReference type="SAM" id="SignalP"/>
    </source>
</evidence>
<feature type="domain" description="RlpA-like protein double-psi beta-barrel" evidence="3">
    <location>
        <begin position="82"/>
        <end position="135"/>
    </location>
</feature>
<dbReference type="InterPro" id="IPR009009">
    <property type="entry name" value="RlpA-like_DPBB"/>
</dbReference>
<comment type="caution">
    <text evidence="5">The sequence shown here is derived from an EMBL/GenBank/DDBJ whole genome shotgun (WGS) entry which is preliminary data.</text>
</comment>
<name>A0ABT5WPC4_9SPHN</name>
<accession>A0ABT5WPC4</accession>
<feature type="domain" description="SPOR" evidence="4">
    <location>
        <begin position="255"/>
        <end position="317"/>
    </location>
</feature>
<feature type="region of interest" description="Disordered" evidence="1">
    <location>
        <begin position="299"/>
        <end position="323"/>
    </location>
</feature>
<dbReference type="InterPro" id="IPR036908">
    <property type="entry name" value="RlpA-like_sf"/>
</dbReference>
<gene>
    <name evidence="5" type="ORF">PYV00_09250</name>
</gene>
<feature type="chain" id="PRO_5045486300" evidence="2">
    <location>
        <begin position="27"/>
        <end position="323"/>
    </location>
</feature>
<dbReference type="SUPFAM" id="SSF110997">
    <property type="entry name" value="Sporulation related repeat"/>
    <property type="match status" value="1"/>
</dbReference>
<feature type="compositionally biased region" description="Low complexity" evidence="1">
    <location>
        <begin position="198"/>
        <end position="213"/>
    </location>
</feature>
<protein>
    <submittedName>
        <fullName evidence="5">SPOR domain-containing protein</fullName>
    </submittedName>
</protein>
<dbReference type="PANTHER" id="PTHR34183">
    <property type="entry name" value="ENDOLYTIC PEPTIDOGLYCAN TRANSGLYCOSYLASE RLPA"/>
    <property type="match status" value="1"/>
</dbReference>
<evidence type="ECO:0000313" key="6">
    <source>
        <dbReference type="Proteomes" id="UP001216253"/>
    </source>
</evidence>
<evidence type="ECO:0000313" key="5">
    <source>
        <dbReference type="EMBL" id="MDE8651905.1"/>
    </source>
</evidence>
<proteinExistence type="predicted"/>
<feature type="signal peptide" evidence="2">
    <location>
        <begin position="1"/>
        <end position="26"/>
    </location>
</feature>
<organism evidence="5 6">
    <name type="scientific">Novosphingobium album</name>
    <name type="common">ex Liu et al. 2023</name>
    <dbReference type="NCBI Taxonomy" id="3031130"/>
    <lineage>
        <taxon>Bacteria</taxon>
        <taxon>Pseudomonadati</taxon>
        <taxon>Pseudomonadota</taxon>
        <taxon>Alphaproteobacteria</taxon>
        <taxon>Sphingomonadales</taxon>
        <taxon>Sphingomonadaceae</taxon>
        <taxon>Novosphingobium</taxon>
    </lineage>
</organism>
<dbReference type="Pfam" id="PF05036">
    <property type="entry name" value="SPOR"/>
    <property type="match status" value="1"/>
</dbReference>
<dbReference type="Gene3D" id="2.40.40.10">
    <property type="entry name" value="RlpA-like domain"/>
    <property type="match status" value="1"/>
</dbReference>
<dbReference type="Gene3D" id="3.30.70.1070">
    <property type="entry name" value="Sporulation related repeat"/>
    <property type="match status" value="1"/>
</dbReference>
<evidence type="ECO:0000256" key="1">
    <source>
        <dbReference type="SAM" id="MobiDB-lite"/>
    </source>
</evidence>
<dbReference type="CDD" id="cd22268">
    <property type="entry name" value="DPBB_RlpA-like"/>
    <property type="match status" value="1"/>
</dbReference>
<dbReference type="Pfam" id="PF03330">
    <property type="entry name" value="DPBB_1"/>
    <property type="match status" value="1"/>
</dbReference>
<evidence type="ECO:0000259" key="4">
    <source>
        <dbReference type="Pfam" id="PF05036"/>
    </source>
</evidence>
<keyword evidence="6" id="KW-1185">Reference proteome</keyword>
<feature type="region of interest" description="Disordered" evidence="1">
    <location>
        <begin position="184"/>
        <end position="249"/>
    </location>
</feature>
<feature type="compositionally biased region" description="Pro residues" evidence="1">
    <location>
        <begin position="187"/>
        <end position="197"/>
    </location>
</feature>
<sequence>MRLSVNHALPLAALILLGGSASGILARPAPAPALPVTGPAADYPMVIGDPFTIGAITYTPSDQLNYDAVGMAAIGDAASAGVTGAHKTLPLPSYVEVTALDSGRTILVRLERRGPMANDLLIELSPAAAAQLGLAPGASAAVRVRRVNPPEIERAALRQGREAPERMATPDALLKVLRRKLAEQSPLGPPASIPPAMPTTAPATATPAKTPAARPSPAPAPTGTPKPAPKPAAPKPASKPETPLAPRPAAPAVKAGAYVVQVAAFSARDHADKAARQLGGVVSKPGKFWLVRLGPFASSGEAGPALEKAKAAGYRDARIQRAD</sequence>
<feature type="compositionally biased region" description="Basic and acidic residues" evidence="1">
    <location>
        <begin position="307"/>
        <end position="323"/>
    </location>
</feature>
<dbReference type="InterPro" id="IPR007730">
    <property type="entry name" value="SPOR-like_dom"/>
</dbReference>
<dbReference type="EMBL" id="JARESE010000028">
    <property type="protein sequence ID" value="MDE8651905.1"/>
    <property type="molecule type" value="Genomic_DNA"/>
</dbReference>
<keyword evidence="2" id="KW-0732">Signal</keyword>